<evidence type="ECO:0000256" key="2">
    <source>
        <dbReference type="ARBA" id="ARBA00022643"/>
    </source>
</evidence>
<dbReference type="SUPFAM" id="SSF55785">
    <property type="entry name" value="PYP-like sensor domain (PAS domain)"/>
    <property type="match status" value="1"/>
</dbReference>
<dbReference type="Gene3D" id="3.30.450.20">
    <property type="entry name" value="PAS domain"/>
    <property type="match status" value="1"/>
</dbReference>
<name>A0A8H5X2X9_FUSHE</name>
<dbReference type="Pfam" id="PF13426">
    <property type="entry name" value="PAS_9"/>
    <property type="match status" value="1"/>
</dbReference>
<protein>
    <submittedName>
        <fullName evidence="6">Putative vivid PAS VVD</fullName>
    </submittedName>
</protein>
<dbReference type="PANTHER" id="PTHR47429">
    <property type="entry name" value="PROTEIN TWIN LOV 1"/>
    <property type="match status" value="1"/>
</dbReference>
<accession>A0A8H5X2X9</accession>
<dbReference type="NCBIfam" id="TIGR00229">
    <property type="entry name" value="sensory_box"/>
    <property type="match status" value="1"/>
</dbReference>
<keyword evidence="7" id="KW-1185">Reference proteome</keyword>
<dbReference type="PROSITE" id="PS50112">
    <property type="entry name" value="PAS"/>
    <property type="match status" value="1"/>
</dbReference>
<feature type="compositionally biased region" description="Polar residues" evidence="4">
    <location>
        <begin position="1"/>
        <end position="16"/>
    </location>
</feature>
<sequence length="225" mass="24730">MTASMRTISAQLPQGFSPSRSPSPHYSPMVSRTVPAMNPWEVDALNYEFPEEGSFNVDGTVNPAGTWRQVQDPVIYPGLYAPSGIDIMSILFRVMGRPNPQVVLGPVDCSVAMVVCDMGRADAPVVYVSDSFSELTGYSPRETLGRNCRFLQSPPGQERHSNRKGSDKVASHRMHQAVIAGREIQTPVTNYKKFGQAFNNMLTIIPVPVDNTGIPYCIGFLCEMD</sequence>
<dbReference type="AlphaFoldDB" id="A0A8H5X2X9"/>
<organism evidence="6 7">
    <name type="scientific">Fusarium heterosporum</name>
    <dbReference type="NCBI Taxonomy" id="42747"/>
    <lineage>
        <taxon>Eukaryota</taxon>
        <taxon>Fungi</taxon>
        <taxon>Dikarya</taxon>
        <taxon>Ascomycota</taxon>
        <taxon>Pezizomycotina</taxon>
        <taxon>Sordariomycetes</taxon>
        <taxon>Hypocreomycetidae</taxon>
        <taxon>Hypocreales</taxon>
        <taxon>Nectriaceae</taxon>
        <taxon>Fusarium</taxon>
        <taxon>Fusarium heterosporum species complex</taxon>
    </lineage>
</organism>
<dbReference type="InterPro" id="IPR035965">
    <property type="entry name" value="PAS-like_dom_sf"/>
</dbReference>
<keyword evidence="3" id="KW-0157">Chromophore</keyword>
<dbReference type="Proteomes" id="UP000567885">
    <property type="component" value="Unassembled WGS sequence"/>
</dbReference>
<evidence type="ECO:0000256" key="1">
    <source>
        <dbReference type="ARBA" id="ARBA00022630"/>
    </source>
</evidence>
<evidence type="ECO:0000313" key="6">
    <source>
        <dbReference type="EMBL" id="KAF5680390.1"/>
    </source>
</evidence>
<keyword evidence="1" id="KW-0285">Flavoprotein</keyword>
<feature type="region of interest" description="Disordered" evidence="4">
    <location>
        <begin position="1"/>
        <end position="30"/>
    </location>
</feature>
<evidence type="ECO:0000256" key="4">
    <source>
        <dbReference type="SAM" id="MobiDB-lite"/>
    </source>
</evidence>
<proteinExistence type="predicted"/>
<evidence type="ECO:0000313" key="7">
    <source>
        <dbReference type="Proteomes" id="UP000567885"/>
    </source>
</evidence>
<dbReference type="InterPro" id="IPR000014">
    <property type="entry name" value="PAS"/>
</dbReference>
<dbReference type="GO" id="GO:0005634">
    <property type="term" value="C:nucleus"/>
    <property type="evidence" value="ECO:0007669"/>
    <property type="project" value="TreeGrafter"/>
</dbReference>
<dbReference type="EMBL" id="JAAGWQ010000006">
    <property type="protein sequence ID" value="KAF5680390.1"/>
    <property type="molecule type" value="Genomic_DNA"/>
</dbReference>
<reference evidence="6 7" key="1">
    <citation type="submission" date="2020-05" db="EMBL/GenBank/DDBJ databases">
        <title>Identification and distribution of gene clusters putatively required for synthesis of sphingolipid metabolism inhibitors in phylogenetically diverse species of the filamentous fungus Fusarium.</title>
        <authorList>
            <person name="Kim H.-S."/>
            <person name="Busman M."/>
            <person name="Brown D.W."/>
            <person name="Divon H."/>
            <person name="Uhlig S."/>
            <person name="Proctor R.H."/>
        </authorList>
    </citation>
    <scope>NUCLEOTIDE SEQUENCE [LARGE SCALE GENOMIC DNA]</scope>
    <source>
        <strain evidence="6 7">NRRL 20693</strain>
    </source>
</reference>
<evidence type="ECO:0000256" key="3">
    <source>
        <dbReference type="ARBA" id="ARBA00022991"/>
    </source>
</evidence>
<feature type="domain" description="PAS" evidence="5">
    <location>
        <begin position="121"/>
        <end position="147"/>
    </location>
</feature>
<dbReference type="CDD" id="cd00130">
    <property type="entry name" value="PAS"/>
    <property type="match status" value="1"/>
</dbReference>
<dbReference type="PANTHER" id="PTHR47429:SF7">
    <property type="entry name" value="GATA-FACTOR"/>
    <property type="match status" value="1"/>
</dbReference>
<evidence type="ECO:0000259" key="5">
    <source>
        <dbReference type="PROSITE" id="PS50112"/>
    </source>
</evidence>
<keyword evidence="2" id="KW-0288">FMN</keyword>
<feature type="compositionally biased region" description="Low complexity" evidence="4">
    <location>
        <begin position="17"/>
        <end position="28"/>
    </location>
</feature>
<gene>
    <name evidence="6" type="ORF">FHETE_515</name>
</gene>
<dbReference type="OrthoDB" id="447251at2759"/>
<comment type="caution">
    <text evidence="6">The sequence shown here is derived from an EMBL/GenBank/DDBJ whole genome shotgun (WGS) entry which is preliminary data.</text>
</comment>